<gene>
    <name evidence="1" type="ORF">P5G59_15065</name>
</gene>
<comment type="caution">
    <text evidence="1">The sequence shown here is derived from an EMBL/GenBank/DDBJ whole genome shotgun (WGS) entry which is preliminary data.</text>
</comment>
<sequence>MDKSPRPRSATALGFVEVRTPISVEHYKRLHQLAQLHDTTVGALIGELTRRALTPKPTGRPSYYSVELGERIWDGRWMHRSWKDIAAEEQINERTARSYFARYEAEQRPLTGGRAA</sequence>
<proteinExistence type="predicted"/>
<dbReference type="Proteomes" id="UP001174210">
    <property type="component" value="Unassembled WGS sequence"/>
</dbReference>
<evidence type="ECO:0000313" key="1">
    <source>
        <dbReference type="EMBL" id="MDN4598472.1"/>
    </source>
</evidence>
<keyword evidence="2" id="KW-1185">Reference proteome</keyword>
<reference evidence="1" key="1">
    <citation type="submission" date="2023-03" db="EMBL/GenBank/DDBJ databases">
        <title>MT1 and MT2 Draft Genomes of Novel Species.</title>
        <authorList>
            <person name="Venkateswaran K."/>
        </authorList>
    </citation>
    <scope>NUCLEOTIDE SEQUENCE</scope>
    <source>
        <strain evidence="1">F6_8S_P_1A</strain>
    </source>
</reference>
<protein>
    <submittedName>
        <fullName evidence="1">Uncharacterized protein</fullName>
    </submittedName>
</protein>
<name>A0ABT8J1K0_9MICO</name>
<dbReference type="RefSeq" id="WP_301219816.1">
    <property type="nucleotide sequence ID" value="NZ_JAROCB010000004.1"/>
</dbReference>
<dbReference type="EMBL" id="JAROCB010000004">
    <property type="protein sequence ID" value="MDN4598472.1"/>
    <property type="molecule type" value="Genomic_DNA"/>
</dbReference>
<evidence type="ECO:0000313" key="2">
    <source>
        <dbReference type="Proteomes" id="UP001174210"/>
    </source>
</evidence>
<accession>A0ABT8J1K0</accession>
<organism evidence="1 2">
    <name type="scientific">Leifsonia virtsii</name>
    <dbReference type="NCBI Taxonomy" id="3035915"/>
    <lineage>
        <taxon>Bacteria</taxon>
        <taxon>Bacillati</taxon>
        <taxon>Actinomycetota</taxon>
        <taxon>Actinomycetes</taxon>
        <taxon>Micrococcales</taxon>
        <taxon>Microbacteriaceae</taxon>
        <taxon>Leifsonia</taxon>
    </lineage>
</organism>